<dbReference type="STRING" id="93625.A0A409XVJ6"/>
<evidence type="ECO:0000256" key="1">
    <source>
        <dbReference type="SAM" id="MobiDB-lite"/>
    </source>
</evidence>
<dbReference type="OrthoDB" id="3066157at2759"/>
<protein>
    <submittedName>
        <fullName evidence="2">Uncharacterized protein</fullName>
    </submittedName>
</protein>
<dbReference type="InParanoid" id="A0A409XVJ6"/>
<dbReference type="EMBL" id="NHYD01000262">
    <property type="protein sequence ID" value="PPQ94736.1"/>
    <property type="molecule type" value="Genomic_DNA"/>
</dbReference>
<keyword evidence="3" id="KW-1185">Reference proteome</keyword>
<proteinExistence type="predicted"/>
<gene>
    <name evidence="2" type="ORF">CVT25_007702</name>
</gene>
<comment type="caution">
    <text evidence="2">The sequence shown here is derived from an EMBL/GenBank/DDBJ whole genome shotgun (WGS) entry which is preliminary data.</text>
</comment>
<name>A0A409XVJ6_PSICY</name>
<evidence type="ECO:0000313" key="3">
    <source>
        <dbReference type="Proteomes" id="UP000283269"/>
    </source>
</evidence>
<dbReference type="Proteomes" id="UP000283269">
    <property type="component" value="Unassembled WGS sequence"/>
</dbReference>
<reference evidence="2 3" key="1">
    <citation type="journal article" date="2018" name="Evol. Lett.">
        <title>Horizontal gene cluster transfer increased hallucinogenic mushroom diversity.</title>
        <authorList>
            <person name="Reynolds H.T."/>
            <person name="Vijayakumar V."/>
            <person name="Gluck-Thaler E."/>
            <person name="Korotkin H.B."/>
            <person name="Matheny P.B."/>
            <person name="Slot J.C."/>
        </authorList>
    </citation>
    <scope>NUCLEOTIDE SEQUENCE [LARGE SCALE GENOMIC DNA]</scope>
    <source>
        <strain evidence="2 3">2631</strain>
    </source>
</reference>
<dbReference type="AlphaFoldDB" id="A0A409XVJ6"/>
<feature type="region of interest" description="Disordered" evidence="1">
    <location>
        <begin position="14"/>
        <end position="33"/>
    </location>
</feature>
<organism evidence="2 3">
    <name type="scientific">Psilocybe cyanescens</name>
    <dbReference type="NCBI Taxonomy" id="93625"/>
    <lineage>
        <taxon>Eukaryota</taxon>
        <taxon>Fungi</taxon>
        <taxon>Dikarya</taxon>
        <taxon>Basidiomycota</taxon>
        <taxon>Agaricomycotina</taxon>
        <taxon>Agaricomycetes</taxon>
        <taxon>Agaricomycetidae</taxon>
        <taxon>Agaricales</taxon>
        <taxon>Agaricineae</taxon>
        <taxon>Strophariaceae</taxon>
        <taxon>Psilocybe</taxon>
    </lineage>
</organism>
<sequence length="104" mass="11603">MYLEEKLGDLVSEKKKRVGGNGDAGNEGDGELDPNLVERVINIKNSPLCHCPRLNSKAEMDIVTHLAMCASGDWKKMGRIMLGNFATARLEQRKLYMKVLERVG</sequence>
<accession>A0A409XVJ6</accession>
<evidence type="ECO:0000313" key="2">
    <source>
        <dbReference type="EMBL" id="PPQ94736.1"/>
    </source>
</evidence>